<dbReference type="InterPro" id="IPR016047">
    <property type="entry name" value="M23ase_b-sheet_dom"/>
</dbReference>
<reference evidence="3 4" key="1">
    <citation type="submission" date="2016-03" db="EMBL/GenBank/DDBJ databases">
        <title>Speciation and ecological success in dimly lit waters: horizontal gene transfer in a green sulfur bacteria bloom unveiled by metagenomic assembly.</title>
        <authorList>
            <person name="Llorens-Mares T."/>
            <person name="Liu Z."/>
            <person name="Allen L.Z."/>
            <person name="Rusch D.B."/>
            <person name="Craig M.T."/>
            <person name="Dupont C.L."/>
            <person name="Bryant D.A."/>
            <person name="Casamayor E.O."/>
        </authorList>
    </citation>
    <scope>NUCLEOTIDE SEQUENCE [LARGE SCALE GENOMIC DNA]</scope>
    <source>
        <strain evidence="3">CIII</strain>
    </source>
</reference>
<dbReference type="CDD" id="cd12797">
    <property type="entry name" value="M23_peptidase"/>
    <property type="match status" value="1"/>
</dbReference>
<proteinExistence type="predicted"/>
<dbReference type="Gene3D" id="2.70.70.10">
    <property type="entry name" value="Glucose Permease (Domain IIA)"/>
    <property type="match status" value="1"/>
</dbReference>
<comment type="caution">
    <text evidence="3">The sequence shown here is derived from an EMBL/GenBank/DDBJ whole genome shotgun (WGS) entry which is preliminary data.</text>
</comment>
<feature type="domain" description="M23ase beta-sheet core" evidence="2">
    <location>
        <begin position="184"/>
        <end position="282"/>
    </location>
</feature>
<dbReference type="InterPro" id="IPR011055">
    <property type="entry name" value="Dup_hybrid_motif"/>
</dbReference>
<dbReference type="PANTHER" id="PTHR21666">
    <property type="entry name" value="PEPTIDASE-RELATED"/>
    <property type="match status" value="1"/>
</dbReference>
<evidence type="ECO:0000313" key="4">
    <source>
        <dbReference type="Proteomes" id="UP000076481"/>
    </source>
</evidence>
<dbReference type="RefSeq" id="WP_303680979.1">
    <property type="nucleotide sequence ID" value="NZ_LVWG01000017.1"/>
</dbReference>
<sequence>MHPFHPIFHTMLRTLALLSPILLISAASAIGRATLDVSLDRNSREQGGFFTVDARGSETAPVVSFMEKEWPMFRQEDGSWQALVPVENLSEPGTYTLAVSAGDLHRELPVTVKPTGMKVQYITLSPSKSSLQATAAEKSRVRAALMTSTPDRLFGEGFIRPCKGETSSLFGLKRSYNGGPATSYHRGIDIAAPQGAAVYSTSGGRVVLAGTVQEGFQIHGNTVILDHGQGVTSVYLHLDSITVKEGQRVEKGLQIGTVGHTGISTAPHLHWGIYLYGVSVNPELFLVNRPAFLRARR</sequence>
<dbReference type="AlphaFoldDB" id="A0A165M5I6"/>
<protein>
    <recommendedName>
        <fullName evidence="2">M23ase beta-sheet core domain-containing protein</fullName>
    </recommendedName>
</protein>
<dbReference type="Gene3D" id="2.60.40.1590">
    <property type="entry name" value="Peptidoglycan hydrolase domains"/>
    <property type="match status" value="1"/>
</dbReference>
<dbReference type="InterPro" id="IPR050570">
    <property type="entry name" value="Cell_wall_metabolism_enzyme"/>
</dbReference>
<dbReference type="GO" id="GO:0004222">
    <property type="term" value="F:metalloendopeptidase activity"/>
    <property type="evidence" value="ECO:0007669"/>
    <property type="project" value="TreeGrafter"/>
</dbReference>
<dbReference type="Pfam" id="PF01551">
    <property type="entry name" value="Peptidase_M23"/>
    <property type="match status" value="1"/>
</dbReference>
<keyword evidence="1" id="KW-0732">Signal</keyword>
<dbReference type="SUPFAM" id="SSF51261">
    <property type="entry name" value="Duplicated hybrid motif"/>
    <property type="match status" value="1"/>
</dbReference>
<evidence type="ECO:0000313" key="3">
    <source>
        <dbReference type="EMBL" id="KZK74834.1"/>
    </source>
</evidence>
<evidence type="ECO:0000259" key="2">
    <source>
        <dbReference type="Pfam" id="PF01551"/>
    </source>
</evidence>
<feature type="chain" id="PRO_5007862172" description="M23ase beta-sheet core domain-containing protein" evidence="1">
    <location>
        <begin position="30"/>
        <end position="297"/>
    </location>
</feature>
<name>A0A165M5I6_PELLU</name>
<organism evidence="3 4">
    <name type="scientific">Pelodictyon luteolum</name>
    <dbReference type="NCBI Taxonomy" id="1100"/>
    <lineage>
        <taxon>Bacteria</taxon>
        <taxon>Pseudomonadati</taxon>
        <taxon>Chlorobiota</taxon>
        <taxon>Chlorobiia</taxon>
        <taxon>Chlorobiales</taxon>
        <taxon>Chlorobiaceae</taxon>
        <taxon>Chlorobium/Pelodictyon group</taxon>
        <taxon>Pelodictyon</taxon>
    </lineage>
</organism>
<dbReference type="Proteomes" id="UP000076481">
    <property type="component" value="Unassembled WGS sequence"/>
</dbReference>
<feature type="signal peptide" evidence="1">
    <location>
        <begin position="1"/>
        <end position="29"/>
    </location>
</feature>
<accession>A0A165M5I6</accession>
<evidence type="ECO:0000256" key="1">
    <source>
        <dbReference type="SAM" id="SignalP"/>
    </source>
</evidence>
<gene>
    <name evidence="3" type="ORF">A3K90_09750</name>
</gene>
<dbReference type="PANTHER" id="PTHR21666:SF270">
    <property type="entry name" value="MUREIN HYDROLASE ACTIVATOR ENVC"/>
    <property type="match status" value="1"/>
</dbReference>
<dbReference type="EMBL" id="LVWG01000017">
    <property type="protein sequence ID" value="KZK74834.1"/>
    <property type="molecule type" value="Genomic_DNA"/>
</dbReference>